<evidence type="ECO:0000313" key="8">
    <source>
        <dbReference type="EMBL" id="NNB50429.1"/>
    </source>
</evidence>
<comment type="similarity">
    <text evidence="6">Belongs to the DarT ADP-ribosyltransferase family.</text>
</comment>
<keyword evidence="4 6" id="KW-0548">Nucleotidyltransferase</keyword>
<reference evidence="8 9" key="1">
    <citation type="journal article" date="2020" name="Front. Microbiol.">
        <title>Genetic Organization of the aprX-lipA2 Operon Affects the Proteolytic Potential of Pseudomonas Species in Milk.</title>
        <authorList>
            <person name="Maier C."/>
            <person name="Huptas C."/>
            <person name="von Neubeck M."/>
            <person name="Scherer S."/>
            <person name="Wenning M."/>
            <person name="Lucking G."/>
        </authorList>
    </citation>
    <scope>NUCLEOTIDE SEQUENCE [LARGE SCALE GENOMIC DNA]</scope>
    <source>
        <strain evidence="8 9">WS 5094</strain>
    </source>
</reference>
<gene>
    <name evidence="8" type="ORF">HBN89_14305</name>
</gene>
<evidence type="ECO:0000313" key="9">
    <source>
        <dbReference type="Proteomes" id="UP000564604"/>
    </source>
</evidence>
<evidence type="ECO:0000256" key="3">
    <source>
        <dbReference type="ARBA" id="ARBA00022679"/>
    </source>
</evidence>
<dbReference type="Proteomes" id="UP000564604">
    <property type="component" value="Unassembled WGS sequence"/>
</dbReference>
<evidence type="ECO:0000256" key="6">
    <source>
        <dbReference type="PROSITE-ProRule" id="PRU01362"/>
    </source>
</evidence>
<dbReference type="AlphaFoldDB" id="A0A9Q5B1C4"/>
<dbReference type="GO" id="GO:0003677">
    <property type="term" value="F:DNA binding"/>
    <property type="evidence" value="ECO:0007669"/>
    <property type="project" value="UniProtKB-UniRule"/>
</dbReference>
<feature type="binding site" evidence="6">
    <location>
        <position position="55"/>
    </location>
    <ligand>
        <name>NAD(+)</name>
        <dbReference type="ChEBI" id="CHEBI:57540"/>
    </ligand>
</feature>
<feature type="active site" evidence="6">
    <location>
        <position position="157"/>
    </location>
</feature>
<dbReference type="Pfam" id="PF14487">
    <property type="entry name" value="DarT"/>
    <property type="match status" value="1"/>
</dbReference>
<evidence type="ECO:0000256" key="1">
    <source>
        <dbReference type="ARBA" id="ARBA00022649"/>
    </source>
</evidence>
<evidence type="ECO:0000256" key="5">
    <source>
        <dbReference type="ARBA" id="ARBA00023125"/>
    </source>
</evidence>
<dbReference type="GO" id="GO:0016779">
    <property type="term" value="F:nucleotidyltransferase activity"/>
    <property type="evidence" value="ECO:0007669"/>
    <property type="project" value="UniProtKB-UniRule"/>
</dbReference>
<evidence type="ECO:0000256" key="4">
    <source>
        <dbReference type="ARBA" id="ARBA00022695"/>
    </source>
</evidence>
<keyword evidence="2 6" id="KW-0328">Glycosyltransferase</keyword>
<evidence type="ECO:0000256" key="2">
    <source>
        <dbReference type="ARBA" id="ARBA00022676"/>
    </source>
</evidence>
<accession>A0A9Q5B1C4</accession>
<protein>
    <submittedName>
        <fullName evidence="8">DUF4433 domain-containing protein</fullName>
    </submittedName>
</protein>
<comment type="caution">
    <text evidence="8">The sequence shown here is derived from an EMBL/GenBank/DDBJ whole genome shotgun (WGS) entry which is preliminary data.</text>
</comment>
<keyword evidence="1 6" id="KW-1277">Toxin-antitoxin system</keyword>
<feature type="binding site" evidence="6">
    <location>
        <begin position="20"/>
        <end position="22"/>
    </location>
    <ligand>
        <name>NAD(+)</name>
        <dbReference type="ChEBI" id="CHEBI:57540"/>
    </ligand>
</feature>
<dbReference type="RefSeq" id="WP_169907706.1">
    <property type="nucleotide sequence ID" value="NZ_JAAQYX010000018.1"/>
</dbReference>
<sequence length="212" mass="23937">MPRQAIQAHSNARGIPYLLHFTRVSNLPAILQYGLYPIGRAHEVGLAPQINDQLRLDGHRDSNSVSIGFPNSQMFYKYRMAEPLVDWAILVLHPSILWTKDCAFCKHNAADGRISCRPLQELMTPESLLGMFDEIEGGVGRAEQRLKISDPTDVQAEVLVFDVIEPQYIVGVIYEKAPVRDAHAHLLGERKAYVHANNKGMFASRKYDRTWG</sequence>
<proteinExistence type="inferred from homology"/>
<keyword evidence="3 6" id="KW-0808">Transferase</keyword>
<dbReference type="InterPro" id="IPR029494">
    <property type="entry name" value="DarT"/>
</dbReference>
<organism evidence="8 9">
    <name type="scientific">Pseudomonas fragi</name>
    <dbReference type="NCBI Taxonomy" id="296"/>
    <lineage>
        <taxon>Bacteria</taxon>
        <taxon>Pseudomonadati</taxon>
        <taxon>Pseudomonadota</taxon>
        <taxon>Gammaproteobacteria</taxon>
        <taxon>Pseudomonadales</taxon>
        <taxon>Pseudomonadaceae</taxon>
        <taxon>Pseudomonas</taxon>
    </lineage>
</organism>
<name>A0A9Q5B1C4_PSEFR</name>
<dbReference type="PROSITE" id="PS52018">
    <property type="entry name" value="DART"/>
    <property type="match status" value="1"/>
</dbReference>
<evidence type="ECO:0000259" key="7">
    <source>
        <dbReference type="PROSITE" id="PS52018"/>
    </source>
</evidence>
<comment type="caution">
    <text evidence="6">Lacks conserved residue(s) required for the propagation of feature annotation.</text>
</comment>
<feature type="active site" description="Proton acceptor" evidence="6">
    <location>
        <position position="55"/>
    </location>
</feature>
<dbReference type="GO" id="GO:0016757">
    <property type="term" value="F:glycosyltransferase activity"/>
    <property type="evidence" value="ECO:0007669"/>
    <property type="project" value="UniProtKB-UniRule"/>
</dbReference>
<comment type="catalytic activity">
    <reaction evidence="6">
        <text>a thymidine in DNA + NAD(+) = an N-(ADP-alpha-D-ribosyl)-thymidine in DNA + nicotinamide + H(+)</text>
        <dbReference type="Rhea" id="RHEA:71651"/>
        <dbReference type="Rhea" id="RHEA-COMP:13556"/>
        <dbReference type="Rhea" id="RHEA-COMP:18051"/>
        <dbReference type="ChEBI" id="CHEBI:15378"/>
        <dbReference type="ChEBI" id="CHEBI:17154"/>
        <dbReference type="ChEBI" id="CHEBI:57540"/>
        <dbReference type="ChEBI" id="CHEBI:137386"/>
        <dbReference type="ChEBI" id="CHEBI:191199"/>
    </reaction>
</comment>
<feature type="domain" description="DarT" evidence="7">
    <location>
        <begin position="16"/>
        <end position="202"/>
    </location>
</feature>
<dbReference type="EMBL" id="JAAQYX010000018">
    <property type="protein sequence ID" value="NNB50429.1"/>
    <property type="molecule type" value="Genomic_DNA"/>
</dbReference>
<keyword evidence="5 6" id="KW-0238">DNA-binding</keyword>